<keyword evidence="3" id="KW-1185">Reference proteome</keyword>
<name>A0A150H0T4_GONPE</name>
<gene>
    <name evidence="2" type="ORF">GPECTOR_2g1027</name>
</gene>
<organism evidence="2 3">
    <name type="scientific">Gonium pectorale</name>
    <name type="common">Green alga</name>
    <dbReference type="NCBI Taxonomy" id="33097"/>
    <lineage>
        <taxon>Eukaryota</taxon>
        <taxon>Viridiplantae</taxon>
        <taxon>Chlorophyta</taxon>
        <taxon>core chlorophytes</taxon>
        <taxon>Chlorophyceae</taxon>
        <taxon>CS clade</taxon>
        <taxon>Chlamydomonadales</taxon>
        <taxon>Volvocaceae</taxon>
        <taxon>Gonium</taxon>
    </lineage>
</organism>
<dbReference type="EMBL" id="LSYV01000003">
    <property type="protein sequence ID" value="KXZ55478.1"/>
    <property type="molecule type" value="Genomic_DNA"/>
</dbReference>
<feature type="compositionally biased region" description="Gly residues" evidence="1">
    <location>
        <begin position="152"/>
        <end position="162"/>
    </location>
</feature>
<comment type="caution">
    <text evidence="2">The sequence shown here is derived from an EMBL/GenBank/DDBJ whole genome shotgun (WGS) entry which is preliminary data.</text>
</comment>
<proteinExistence type="predicted"/>
<reference evidence="3" key="1">
    <citation type="journal article" date="2016" name="Nat. Commun.">
        <title>The Gonium pectorale genome demonstrates co-option of cell cycle regulation during the evolution of multicellularity.</title>
        <authorList>
            <person name="Hanschen E.R."/>
            <person name="Marriage T.N."/>
            <person name="Ferris P.J."/>
            <person name="Hamaji T."/>
            <person name="Toyoda A."/>
            <person name="Fujiyama A."/>
            <person name="Neme R."/>
            <person name="Noguchi H."/>
            <person name="Minakuchi Y."/>
            <person name="Suzuki M."/>
            <person name="Kawai-Toyooka H."/>
            <person name="Smith D.R."/>
            <person name="Sparks H."/>
            <person name="Anderson J."/>
            <person name="Bakaric R."/>
            <person name="Luria V."/>
            <person name="Karger A."/>
            <person name="Kirschner M.W."/>
            <person name="Durand P.M."/>
            <person name="Michod R.E."/>
            <person name="Nozaki H."/>
            <person name="Olson B.J."/>
        </authorList>
    </citation>
    <scope>NUCLEOTIDE SEQUENCE [LARGE SCALE GENOMIC DNA]</scope>
    <source>
        <strain evidence="3">NIES-2863</strain>
    </source>
</reference>
<sequence length="340" mass="34323">MVGSAPPQPDPSHNFHQPQKLLQQHPAGSEAPPSLPALSYKYDSGVWFHGYFFPSYEALMAYRRTAIAYNYHFFGIRPEFKPPSNLPRPRVPQPVVVATPQHDSWSAAVSAAAAAAASASAVAAAGTPTATEIEVSAQALKGQDALQEPRGGQPGAGLGPGAGANVAGGPRERHGVPEQGESTSPCCSPGGSSACSNLDSDDISDVCRRDVAEAHELLLLREHHAATDLEDQASAAVAGAALATNGALARLVAAQLPSVGTGAGAAPGAGPAEDGADAGMAAELGSLACGARGGAVGGNCDGILARAMANHDLRDVLDESPSKRVAREGGSFSWGCAAAS</sequence>
<feature type="compositionally biased region" description="Low complexity" evidence="1">
    <location>
        <begin position="182"/>
        <end position="194"/>
    </location>
</feature>
<evidence type="ECO:0000256" key="1">
    <source>
        <dbReference type="SAM" id="MobiDB-lite"/>
    </source>
</evidence>
<dbReference type="Proteomes" id="UP000075714">
    <property type="component" value="Unassembled WGS sequence"/>
</dbReference>
<dbReference type="AlphaFoldDB" id="A0A150H0T4"/>
<accession>A0A150H0T4</accession>
<evidence type="ECO:0000313" key="3">
    <source>
        <dbReference type="Proteomes" id="UP000075714"/>
    </source>
</evidence>
<evidence type="ECO:0000313" key="2">
    <source>
        <dbReference type="EMBL" id="KXZ55478.1"/>
    </source>
</evidence>
<dbReference type="OrthoDB" id="536669at2759"/>
<feature type="region of interest" description="Disordered" evidence="1">
    <location>
        <begin position="1"/>
        <end position="30"/>
    </location>
</feature>
<protein>
    <submittedName>
        <fullName evidence="2">Uncharacterized protein</fullName>
    </submittedName>
</protein>
<feature type="region of interest" description="Disordered" evidence="1">
    <location>
        <begin position="145"/>
        <end position="194"/>
    </location>
</feature>
<feature type="compositionally biased region" description="Pro residues" evidence="1">
    <location>
        <begin position="1"/>
        <end position="10"/>
    </location>
</feature>